<evidence type="ECO:0000256" key="11">
    <source>
        <dbReference type="RuleBase" id="RU003781"/>
    </source>
</evidence>
<dbReference type="AlphaFoldDB" id="A0A1Y0IRV3"/>
<comment type="subunit">
    <text evidence="2 10">Homodimer.</text>
</comment>
<protein>
    <recommendedName>
        <fullName evidence="10">dITP/XTP pyrophosphatase</fullName>
        <ecNumber evidence="10">3.6.1.66</ecNumber>
    </recommendedName>
    <alternativeName>
        <fullName evidence="10">Non-canonical purine NTP pyrophosphatase</fullName>
    </alternativeName>
    <alternativeName>
        <fullName evidence="10">Non-standard purine NTP pyrophosphatase</fullName>
    </alternativeName>
    <alternativeName>
        <fullName evidence="10">Nucleoside-triphosphate diphosphatase</fullName>
    </alternativeName>
    <alternativeName>
        <fullName evidence="10">Nucleoside-triphosphate pyrophosphatase</fullName>
        <shortName evidence="10">NTPase</shortName>
    </alternativeName>
</protein>
<gene>
    <name evidence="12" type="ORF">CBW65_21885</name>
</gene>
<proteinExistence type="inferred from homology"/>
<keyword evidence="5 10" id="KW-0378">Hydrolase</keyword>
<dbReference type="SUPFAM" id="SSF52972">
    <property type="entry name" value="ITPase-like"/>
    <property type="match status" value="1"/>
</dbReference>
<dbReference type="OrthoDB" id="9807456at2"/>
<dbReference type="GO" id="GO:0036222">
    <property type="term" value="F:XTP diphosphatase activity"/>
    <property type="evidence" value="ECO:0007669"/>
    <property type="project" value="UniProtKB-UniRule"/>
</dbReference>
<dbReference type="PANTHER" id="PTHR11067">
    <property type="entry name" value="INOSINE TRIPHOSPHATE PYROPHOSPHATASE/HAM1 PROTEIN"/>
    <property type="match status" value="1"/>
</dbReference>
<evidence type="ECO:0000256" key="8">
    <source>
        <dbReference type="ARBA" id="ARBA00051875"/>
    </source>
</evidence>
<name>A0A1Y0IRV3_9BACL</name>
<dbReference type="InterPro" id="IPR029001">
    <property type="entry name" value="ITPase-like_fam"/>
</dbReference>
<keyword evidence="7 10" id="KW-0546">Nucleotide metabolism</keyword>
<evidence type="ECO:0000256" key="4">
    <source>
        <dbReference type="ARBA" id="ARBA00022741"/>
    </source>
</evidence>
<evidence type="ECO:0000256" key="7">
    <source>
        <dbReference type="ARBA" id="ARBA00023080"/>
    </source>
</evidence>
<dbReference type="GO" id="GO:0017111">
    <property type="term" value="F:ribonucleoside triphosphate phosphatase activity"/>
    <property type="evidence" value="ECO:0007669"/>
    <property type="project" value="InterPro"/>
</dbReference>
<feature type="binding site" evidence="10">
    <location>
        <position position="72"/>
    </location>
    <ligand>
        <name>Mg(2+)</name>
        <dbReference type="ChEBI" id="CHEBI:18420"/>
    </ligand>
</feature>
<dbReference type="GO" id="GO:0005829">
    <property type="term" value="C:cytosol"/>
    <property type="evidence" value="ECO:0007669"/>
    <property type="project" value="TreeGrafter"/>
</dbReference>
<feature type="active site" description="Proton acceptor" evidence="10">
    <location>
        <position position="72"/>
    </location>
</feature>
<comment type="function">
    <text evidence="10">Pyrophosphatase that catalyzes the hydrolysis of nucleoside triphosphates to their monophosphate derivatives, with a high preference for the non-canonical purine nucleotides XTP (xanthosine triphosphate), dITP (deoxyinosine triphosphate) and ITP. Seems to function as a house-cleaning enzyme that removes non-canonical purine nucleotides from the nucleotide pool, thus preventing their incorporation into DNA/RNA and avoiding chromosomal lesions.</text>
</comment>
<evidence type="ECO:0000313" key="13">
    <source>
        <dbReference type="Proteomes" id="UP000195437"/>
    </source>
</evidence>
<dbReference type="EC" id="3.6.1.66" evidence="10"/>
<dbReference type="GO" id="GO:0009146">
    <property type="term" value="P:purine nucleoside triphosphate catabolic process"/>
    <property type="evidence" value="ECO:0007669"/>
    <property type="project" value="UniProtKB-UniRule"/>
</dbReference>
<feature type="binding site" evidence="10">
    <location>
        <begin position="12"/>
        <end position="17"/>
    </location>
    <ligand>
        <name>substrate</name>
    </ligand>
</feature>
<dbReference type="GO" id="GO:0035870">
    <property type="term" value="F:dITP diphosphatase activity"/>
    <property type="evidence" value="ECO:0007669"/>
    <property type="project" value="UniProtKB-UniRule"/>
</dbReference>
<sequence>MGQFQTKLLLATKNQGKVKEFQHFFAELGWHVEAVPQDAPDVVEDKDTFAGNAIKKAEEIAKAYHMPALADDSGLEVDALQGRPGVYSARYAGEHATDVENNTKLVGELAEVSDESRTARFVSAIALARPGQETLVSFGTLDGAILRAGRGTQGFGYDPLFVLPDRDKTLAELSLEEKNLISHRAKALRGMIEMLKMEGHTGAESETDKGIGE</sequence>
<comment type="catalytic activity">
    <reaction evidence="9 10">
        <text>XTP + H2O = XMP + diphosphate + H(+)</text>
        <dbReference type="Rhea" id="RHEA:28610"/>
        <dbReference type="ChEBI" id="CHEBI:15377"/>
        <dbReference type="ChEBI" id="CHEBI:15378"/>
        <dbReference type="ChEBI" id="CHEBI:33019"/>
        <dbReference type="ChEBI" id="CHEBI:57464"/>
        <dbReference type="ChEBI" id="CHEBI:61314"/>
        <dbReference type="EC" id="3.6.1.66"/>
    </reaction>
</comment>
<dbReference type="NCBIfam" id="NF011397">
    <property type="entry name" value="PRK14822.1"/>
    <property type="match status" value="1"/>
</dbReference>
<reference evidence="13" key="1">
    <citation type="submission" date="2017-05" db="EMBL/GenBank/DDBJ databases">
        <authorList>
            <person name="Sung H."/>
        </authorList>
    </citation>
    <scope>NUCLEOTIDE SEQUENCE [LARGE SCALE GENOMIC DNA]</scope>
    <source>
        <strain evidence="13">AR23208</strain>
    </source>
</reference>
<keyword evidence="6 10" id="KW-0460">Magnesium</keyword>
<dbReference type="FunFam" id="3.90.950.10:FF:000001">
    <property type="entry name" value="dITP/XTP pyrophosphatase"/>
    <property type="match status" value="1"/>
</dbReference>
<dbReference type="InterPro" id="IPR020922">
    <property type="entry name" value="dITP/XTP_pyrophosphatase"/>
</dbReference>
<keyword evidence="3 10" id="KW-0479">Metal-binding</keyword>
<evidence type="ECO:0000256" key="6">
    <source>
        <dbReference type="ARBA" id="ARBA00022842"/>
    </source>
</evidence>
<dbReference type="KEGG" id="tum:CBW65_21885"/>
<dbReference type="Pfam" id="PF01725">
    <property type="entry name" value="Ham1p_like"/>
    <property type="match status" value="1"/>
</dbReference>
<dbReference type="Proteomes" id="UP000195437">
    <property type="component" value="Chromosome"/>
</dbReference>
<dbReference type="Gene3D" id="3.90.950.10">
    <property type="match status" value="1"/>
</dbReference>
<keyword evidence="13" id="KW-1185">Reference proteome</keyword>
<dbReference type="GO" id="GO:0046872">
    <property type="term" value="F:metal ion binding"/>
    <property type="evidence" value="ECO:0007669"/>
    <property type="project" value="UniProtKB-KW"/>
</dbReference>
<evidence type="ECO:0000313" key="12">
    <source>
        <dbReference type="EMBL" id="ARU63338.1"/>
    </source>
</evidence>
<feature type="binding site" evidence="10">
    <location>
        <position position="73"/>
    </location>
    <ligand>
        <name>substrate</name>
    </ligand>
</feature>
<dbReference type="GO" id="GO:0000166">
    <property type="term" value="F:nucleotide binding"/>
    <property type="evidence" value="ECO:0007669"/>
    <property type="project" value="UniProtKB-KW"/>
</dbReference>
<dbReference type="HAMAP" id="MF_01405">
    <property type="entry name" value="Non_canon_purine_NTPase"/>
    <property type="match status" value="1"/>
</dbReference>
<feature type="binding site" evidence="10">
    <location>
        <position position="178"/>
    </location>
    <ligand>
        <name>substrate</name>
    </ligand>
</feature>
<evidence type="ECO:0000256" key="9">
    <source>
        <dbReference type="ARBA" id="ARBA00052017"/>
    </source>
</evidence>
<comment type="similarity">
    <text evidence="1 10 11">Belongs to the HAM1 NTPase family.</text>
</comment>
<dbReference type="NCBIfam" id="TIGR00042">
    <property type="entry name" value="RdgB/HAM1 family non-canonical purine NTP pyrophosphatase"/>
    <property type="match status" value="1"/>
</dbReference>
<evidence type="ECO:0000256" key="3">
    <source>
        <dbReference type="ARBA" id="ARBA00022723"/>
    </source>
</evidence>
<evidence type="ECO:0000256" key="2">
    <source>
        <dbReference type="ARBA" id="ARBA00011738"/>
    </source>
</evidence>
<dbReference type="EMBL" id="CP021434">
    <property type="protein sequence ID" value="ARU63338.1"/>
    <property type="molecule type" value="Genomic_DNA"/>
</dbReference>
<evidence type="ECO:0000256" key="1">
    <source>
        <dbReference type="ARBA" id="ARBA00008023"/>
    </source>
</evidence>
<accession>A0A1Y0IRV3</accession>
<keyword evidence="4 10" id="KW-0547">Nucleotide-binding</keyword>
<dbReference type="InterPro" id="IPR002637">
    <property type="entry name" value="RdgB/HAM1"/>
</dbReference>
<comment type="catalytic activity">
    <reaction evidence="8 10">
        <text>dITP + H2O = dIMP + diphosphate + H(+)</text>
        <dbReference type="Rhea" id="RHEA:28342"/>
        <dbReference type="ChEBI" id="CHEBI:15377"/>
        <dbReference type="ChEBI" id="CHEBI:15378"/>
        <dbReference type="ChEBI" id="CHEBI:33019"/>
        <dbReference type="ChEBI" id="CHEBI:61194"/>
        <dbReference type="ChEBI" id="CHEBI:61382"/>
        <dbReference type="EC" id="3.6.1.66"/>
    </reaction>
</comment>
<feature type="binding site" evidence="10">
    <location>
        <begin position="183"/>
        <end position="184"/>
    </location>
    <ligand>
        <name>substrate</name>
    </ligand>
</feature>
<dbReference type="GO" id="GO:0036220">
    <property type="term" value="F:ITP diphosphatase activity"/>
    <property type="evidence" value="ECO:0007669"/>
    <property type="project" value="UniProtKB-UniRule"/>
</dbReference>
<evidence type="ECO:0000256" key="5">
    <source>
        <dbReference type="ARBA" id="ARBA00022801"/>
    </source>
</evidence>
<organism evidence="12 13">
    <name type="scientific">Tumebacillus avium</name>
    <dbReference type="NCBI Taxonomy" id="1903704"/>
    <lineage>
        <taxon>Bacteria</taxon>
        <taxon>Bacillati</taxon>
        <taxon>Bacillota</taxon>
        <taxon>Bacilli</taxon>
        <taxon>Bacillales</taxon>
        <taxon>Alicyclobacillaceae</taxon>
        <taxon>Tumebacillus</taxon>
    </lineage>
</organism>
<dbReference type="RefSeq" id="WP_087458682.1">
    <property type="nucleotide sequence ID" value="NZ_CP021434.1"/>
</dbReference>
<comment type="cofactor">
    <cofactor evidence="10">
        <name>Mg(2+)</name>
        <dbReference type="ChEBI" id="CHEBI:18420"/>
    </cofactor>
    <text evidence="10">Binds 1 Mg(2+) ion per subunit.</text>
</comment>
<comment type="caution">
    <text evidence="10">Lacks conserved residue(s) required for the propagation of feature annotation.</text>
</comment>
<dbReference type="CDD" id="cd00515">
    <property type="entry name" value="HAM1"/>
    <property type="match status" value="1"/>
</dbReference>
<evidence type="ECO:0000256" key="10">
    <source>
        <dbReference type="HAMAP-Rule" id="MF_01405"/>
    </source>
</evidence>
<comment type="catalytic activity">
    <reaction evidence="10">
        <text>ITP + H2O = IMP + diphosphate + H(+)</text>
        <dbReference type="Rhea" id="RHEA:29399"/>
        <dbReference type="ChEBI" id="CHEBI:15377"/>
        <dbReference type="ChEBI" id="CHEBI:15378"/>
        <dbReference type="ChEBI" id="CHEBI:33019"/>
        <dbReference type="ChEBI" id="CHEBI:58053"/>
        <dbReference type="ChEBI" id="CHEBI:61402"/>
        <dbReference type="EC" id="3.6.1.66"/>
    </reaction>
</comment>
<feature type="binding site" evidence="10">
    <location>
        <begin position="155"/>
        <end position="158"/>
    </location>
    <ligand>
        <name>substrate</name>
    </ligand>
</feature>
<dbReference type="PANTHER" id="PTHR11067:SF9">
    <property type="entry name" value="INOSINE TRIPHOSPHATE PYROPHOSPHATASE"/>
    <property type="match status" value="1"/>
</dbReference>
<dbReference type="GO" id="GO:0009117">
    <property type="term" value="P:nucleotide metabolic process"/>
    <property type="evidence" value="ECO:0007669"/>
    <property type="project" value="UniProtKB-KW"/>
</dbReference>